<dbReference type="InterPro" id="IPR021693">
    <property type="entry name" value="DUF3275"/>
</dbReference>
<feature type="region of interest" description="Disordered" evidence="1">
    <location>
        <begin position="87"/>
        <end position="151"/>
    </location>
</feature>
<dbReference type="Pfam" id="PF11679">
    <property type="entry name" value="DUF3275"/>
    <property type="match status" value="1"/>
</dbReference>
<keyword evidence="3" id="KW-1185">Reference proteome</keyword>
<dbReference type="RefSeq" id="WP_169202378.1">
    <property type="nucleotide sequence ID" value="NZ_CP059467.1"/>
</dbReference>
<gene>
    <name evidence="2" type="ORF">GPA24_09320</name>
</gene>
<evidence type="ECO:0000313" key="3">
    <source>
        <dbReference type="Proteomes" id="UP000633943"/>
    </source>
</evidence>
<proteinExistence type="predicted"/>
<reference evidence="2 3" key="1">
    <citation type="submission" date="2019-12" db="EMBL/GenBank/DDBJ databases">
        <title>Comparative genomics gives insights into the taxonomy of the Azoarcus-Aromatoleum group and reveals separate origins of nif in the plant-associated Azoarcus and non-plant-associated Aromatoleum sub-groups.</title>
        <authorList>
            <person name="Lafos M."/>
            <person name="Maluk M."/>
            <person name="Batista M."/>
            <person name="Junghare M."/>
            <person name="Carmona M."/>
            <person name="Faoro H."/>
            <person name="Cruz L.M."/>
            <person name="Battistoni F."/>
            <person name="De Souza E."/>
            <person name="Pedrosa F."/>
            <person name="Chen W.-M."/>
            <person name="Poole P.S."/>
            <person name="Dixon R.A."/>
            <person name="James E.K."/>
        </authorList>
    </citation>
    <scope>NUCLEOTIDE SEQUENCE [LARGE SCALE GENOMIC DNA]</scope>
    <source>
        <strain evidence="2 3">PbN1</strain>
    </source>
</reference>
<protein>
    <submittedName>
        <fullName evidence="2">DUF3275 family protein</fullName>
    </submittedName>
</protein>
<comment type="caution">
    <text evidence="2">The sequence shown here is derived from an EMBL/GenBank/DDBJ whole genome shotgun (WGS) entry which is preliminary data.</text>
</comment>
<accession>A0ABX1NVR5</accession>
<organism evidence="2 3">
    <name type="scientific">Aromatoleum bremense</name>
    <dbReference type="NCBI Taxonomy" id="76115"/>
    <lineage>
        <taxon>Bacteria</taxon>
        <taxon>Pseudomonadati</taxon>
        <taxon>Pseudomonadota</taxon>
        <taxon>Betaproteobacteria</taxon>
        <taxon>Rhodocyclales</taxon>
        <taxon>Rhodocyclaceae</taxon>
        <taxon>Aromatoleum</taxon>
    </lineage>
</organism>
<evidence type="ECO:0000313" key="2">
    <source>
        <dbReference type="EMBL" id="NMG15742.1"/>
    </source>
</evidence>
<dbReference type="EMBL" id="WTVP01000021">
    <property type="protein sequence ID" value="NMG15742.1"/>
    <property type="molecule type" value="Genomic_DNA"/>
</dbReference>
<dbReference type="Proteomes" id="UP000633943">
    <property type="component" value="Unassembled WGS sequence"/>
</dbReference>
<evidence type="ECO:0000256" key="1">
    <source>
        <dbReference type="SAM" id="MobiDB-lite"/>
    </source>
</evidence>
<name>A0ABX1NVR5_9RHOO</name>
<sequence length="219" mass="24124">MSVTVEGSLCIKRINGANGPFSVGDLLTDIGEFRVKDPVLDQFEEGVYTGHYTIQRIFSWSYNANGRLVVEIRARLADLQIHAGTESLLPDSTTEPDPADESTHDSSAAPPERLPAAEKQDPGPSGTPADLTPDASEAVPSPVPDDSSDGALFGEELHALVASRRPVKLDPALDDRRRFRAQRNRLKSGLHYGFIPEEQTWYPEESERYQEYLATKSDT</sequence>